<dbReference type="PROSITE" id="PS50005">
    <property type="entry name" value="TPR"/>
    <property type="match status" value="1"/>
</dbReference>
<dbReference type="PANTHER" id="PTHR12558:SF13">
    <property type="entry name" value="CELL DIVISION CYCLE PROTEIN 27 HOMOLOG"/>
    <property type="match status" value="1"/>
</dbReference>
<dbReference type="OrthoDB" id="9769030at2"/>
<reference evidence="2 3" key="1">
    <citation type="submission" date="2019-06" db="EMBL/GenBank/DDBJ databases">
        <title>Persicimonas caeni gen. nov., sp. nov., a predatory bacterium isolated from solar saltern.</title>
        <authorList>
            <person name="Wang S."/>
        </authorList>
    </citation>
    <scope>NUCLEOTIDE SEQUENCE [LARGE SCALE GENOMIC DNA]</scope>
    <source>
        <strain evidence="2 3">YN101</strain>
    </source>
</reference>
<keyword evidence="1" id="KW-0802">TPR repeat</keyword>
<feature type="repeat" description="TPR" evidence="1">
    <location>
        <begin position="40"/>
        <end position="73"/>
    </location>
</feature>
<protein>
    <submittedName>
        <fullName evidence="2">Tetratricopeptide repeat protein</fullName>
    </submittedName>
</protein>
<dbReference type="AlphaFoldDB" id="A0A4Y6PRY4"/>
<gene>
    <name evidence="2" type="ORF">FIV42_08545</name>
</gene>
<dbReference type="SMART" id="SM00028">
    <property type="entry name" value="TPR"/>
    <property type="match status" value="2"/>
</dbReference>
<dbReference type="SUPFAM" id="SSF48452">
    <property type="entry name" value="TPR-like"/>
    <property type="match status" value="1"/>
</dbReference>
<dbReference type="Pfam" id="PF14559">
    <property type="entry name" value="TPR_19"/>
    <property type="match status" value="1"/>
</dbReference>
<evidence type="ECO:0000313" key="3">
    <source>
        <dbReference type="Proteomes" id="UP000315995"/>
    </source>
</evidence>
<dbReference type="PANTHER" id="PTHR12558">
    <property type="entry name" value="CELL DIVISION CYCLE 16,23,27"/>
    <property type="match status" value="1"/>
</dbReference>
<dbReference type="Gene3D" id="1.25.40.10">
    <property type="entry name" value="Tetratricopeptide repeat domain"/>
    <property type="match status" value="1"/>
</dbReference>
<organism evidence="2 3">
    <name type="scientific">Persicimonas caeni</name>
    <dbReference type="NCBI Taxonomy" id="2292766"/>
    <lineage>
        <taxon>Bacteria</taxon>
        <taxon>Deltaproteobacteria</taxon>
        <taxon>Bradymonadales</taxon>
        <taxon>Bradymonadaceae</taxon>
        <taxon>Persicimonas</taxon>
    </lineage>
</organism>
<dbReference type="EMBL" id="CP041186">
    <property type="protein sequence ID" value="QDG50777.1"/>
    <property type="molecule type" value="Genomic_DNA"/>
</dbReference>
<accession>A0A4Y6PRY4</accession>
<dbReference type="InterPro" id="IPR019734">
    <property type="entry name" value="TPR_rpt"/>
</dbReference>
<evidence type="ECO:0000256" key="1">
    <source>
        <dbReference type="PROSITE-ProRule" id="PRU00339"/>
    </source>
</evidence>
<evidence type="ECO:0000313" key="2">
    <source>
        <dbReference type="EMBL" id="QDG50777.1"/>
    </source>
</evidence>
<proteinExistence type="predicted"/>
<accession>A0A5B8Y488</accession>
<dbReference type="InterPro" id="IPR011990">
    <property type="entry name" value="TPR-like_helical_dom_sf"/>
</dbReference>
<dbReference type="Proteomes" id="UP000315995">
    <property type="component" value="Chromosome"/>
</dbReference>
<dbReference type="RefSeq" id="WP_141197269.1">
    <property type="nucleotide sequence ID" value="NZ_CP041186.1"/>
</dbReference>
<keyword evidence="3" id="KW-1185">Reference proteome</keyword>
<sequence>MEDEEKARREYLNGMQAFDEERYELALRYFRESSRIDEHFKTWQRIAQVLEKLGRATEAEEYYERAHQANPANSQVAVDYARVLLANQRVDEALELLEDVLRANTTYGAAKKLIAQVEEERGSAEGT</sequence>
<name>A0A4Y6PRY4_PERCE</name>